<organism evidence="1 2">
    <name type="scientific">Pleuronectes platessa</name>
    <name type="common">European plaice</name>
    <dbReference type="NCBI Taxonomy" id="8262"/>
    <lineage>
        <taxon>Eukaryota</taxon>
        <taxon>Metazoa</taxon>
        <taxon>Chordata</taxon>
        <taxon>Craniata</taxon>
        <taxon>Vertebrata</taxon>
        <taxon>Euteleostomi</taxon>
        <taxon>Actinopterygii</taxon>
        <taxon>Neopterygii</taxon>
        <taxon>Teleostei</taxon>
        <taxon>Neoteleostei</taxon>
        <taxon>Acanthomorphata</taxon>
        <taxon>Carangaria</taxon>
        <taxon>Pleuronectiformes</taxon>
        <taxon>Pleuronectoidei</taxon>
        <taxon>Pleuronectidae</taxon>
        <taxon>Pleuronectes</taxon>
    </lineage>
</organism>
<evidence type="ECO:0000313" key="2">
    <source>
        <dbReference type="Proteomes" id="UP001153269"/>
    </source>
</evidence>
<protein>
    <submittedName>
        <fullName evidence="1">Uncharacterized protein</fullName>
    </submittedName>
</protein>
<dbReference type="AlphaFoldDB" id="A0A9N7TM33"/>
<comment type="caution">
    <text evidence="1">The sequence shown here is derived from an EMBL/GenBank/DDBJ whole genome shotgun (WGS) entry which is preliminary data.</text>
</comment>
<evidence type="ECO:0000313" key="1">
    <source>
        <dbReference type="EMBL" id="CAB1415477.1"/>
    </source>
</evidence>
<gene>
    <name evidence="1" type="ORF">PLEPLA_LOCUS3193</name>
</gene>
<accession>A0A9N7TM33</accession>
<keyword evidence="2" id="KW-1185">Reference proteome</keyword>
<name>A0A9N7TM33_PLEPL</name>
<proteinExistence type="predicted"/>
<dbReference type="Proteomes" id="UP001153269">
    <property type="component" value="Unassembled WGS sequence"/>
</dbReference>
<reference evidence="1" key="1">
    <citation type="submission" date="2020-03" db="EMBL/GenBank/DDBJ databases">
        <authorList>
            <person name="Weist P."/>
        </authorList>
    </citation>
    <scope>NUCLEOTIDE SEQUENCE</scope>
</reference>
<sequence length="256" mass="27668">MERVKAEKELQLQPSQPLFILRVAAAGSEHGRRQPTQFTEWSSASQEASWSQAESRCCRHKHFSNQQCFLSASHLETGDTTRLRGQDDTVANSLEGNEAGNPPISQLDDRHLFSRAAEHVELELELELVPPDTGGKAGCTQDSSPVRHGLNICRALLSVLHLTERPTSSHEAGQSVLMVHGCQSSSLLGLSQQAIRARRGDGSGEPGSTLGTIRQSVSCSAVSSGGSWVGCRDLGVGTGFIYLKNKCIEEISRLHA</sequence>
<dbReference type="EMBL" id="CADEAL010000158">
    <property type="protein sequence ID" value="CAB1415477.1"/>
    <property type="molecule type" value="Genomic_DNA"/>
</dbReference>